<name>A0ABZ3D1N2_9PROT</name>
<proteinExistence type="predicted"/>
<accession>A0ABZ3D1N2</accession>
<keyword evidence="2" id="KW-1185">Reference proteome</keyword>
<dbReference type="RefSeq" id="WP_342627540.1">
    <property type="nucleotide sequence ID" value="NZ_CP152276.1"/>
</dbReference>
<sequence length="92" mass="10229">MASPFLENLPMNEAHIKNLIAQIRHKNGAITLGLKSGKEIPIPADPSDKHSEVLLTSNALVVRIGEKTGFESYYYIGYSDIEYIKGDRLINV</sequence>
<dbReference type="EMBL" id="CP152276">
    <property type="protein sequence ID" value="XAE41663.1"/>
    <property type="molecule type" value="Genomic_DNA"/>
</dbReference>
<protein>
    <submittedName>
        <fullName evidence="1">Uncharacterized protein</fullName>
    </submittedName>
</protein>
<organism evidence="1 2">
    <name type="scientific">Nguyenibacter vanlangensis</name>
    <dbReference type="NCBI Taxonomy" id="1216886"/>
    <lineage>
        <taxon>Bacteria</taxon>
        <taxon>Pseudomonadati</taxon>
        <taxon>Pseudomonadota</taxon>
        <taxon>Alphaproteobacteria</taxon>
        <taxon>Acetobacterales</taxon>
        <taxon>Acetobacteraceae</taxon>
        <taxon>Nguyenibacter</taxon>
    </lineage>
</organism>
<gene>
    <name evidence="1" type="ORF">AAC691_15410</name>
</gene>
<evidence type="ECO:0000313" key="1">
    <source>
        <dbReference type="EMBL" id="XAE41663.1"/>
    </source>
</evidence>
<dbReference type="Proteomes" id="UP001449795">
    <property type="component" value="Chromosome"/>
</dbReference>
<evidence type="ECO:0000313" key="2">
    <source>
        <dbReference type="Proteomes" id="UP001449795"/>
    </source>
</evidence>
<reference evidence="1 2" key="1">
    <citation type="submission" date="2024-04" db="EMBL/GenBank/DDBJ databases">
        <title>Complete genome sequence of Nguyenibacter vanlangesis HBCM-1154, a strain capable of nitrogen fixation, IAA production, and phosphorus solubilization isolated from sugarcane soil.</title>
        <authorList>
            <person name="MY HANH P."/>
        </authorList>
    </citation>
    <scope>NUCLEOTIDE SEQUENCE [LARGE SCALE GENOMIC DNA]</scope>
    <source>
        <strain evidence="1 2">HBCM 1154</strain>
    </source>
</reference>